<dbReference type="InterPro" id="IPR010401">
    <property type="entry name" value="AGL/Gdb1"/>
</dbReference>
<dbReference type="Pfam" id="PF06202">
    <property type="entry name" value="GDE_C"/>
    <property type="match status" value="1"/>
</dbReference>
<dbReference type="InterPro" id="IPR008928">
    <property type="entry name" value="6-hairpin_glycosidase_sf"/>
</dbReference>
<reference evidence="2 3" key="1">
    <citation type="submission" date="2021-02" db="EMBL/GenBank/DDBJ databases">
        <authorList>
            <person name="Park J.-S."/>
        </authorList>
    </citation>
    <scope>NUCLEOTIDE SEQUENCE [LARGE SCALE GENOMIC DNA]</scope>
    <source>
        <strain evidence="2 3">188UL20-2</strain>
    </source>
</reference>
<dbReference type="Gene3D" id="1.50.10.10">
    <property type="match status" value="1"/>
</dbReference>
<dbReference type="Proteomes" id="UP000809621">
    <property type="component" value="Unassembled WGS sequence"/>
</dbReference>
<evidence type="ECO:0000313" key="2">
    <source>
        <dbReference type="EMBL" id="MBM7037072.1"/>
    </source>
</evidence>
<gene>
    <name evidence="2" type="ORF">JQC93_11720</name>
</gene>
<evidence type="ECO:0000313" key="3">
    <source>
        <dbReference type="Proteomes" id="UP000809621"/>
    </source>
</evidence>
<dbReference type="EMBL" id="JAFEUM010000004">
    <property type="protein sequence ID" value="MBM7037072.1"/>
    <property type="molecule type" value="Genomic_DNA"/>
</dbReference>
<comment type="caution">
    <text evidence="2">The sequence shown here is derived from an EMBL/GenBank/DDBJ whole genome shotgun (WGS) entry which is preliminary data.</text>
</comment>
<name>A0ABS2HKK9_9VIBR</name>
<organism evidence="2 3">
    <name type="scientific">Vibrio ulleungensis</name>
    <dbReference type="NCBI Taxonomy" id="2807619"/>
    <lineage>
        <taxon>Bacteria</taxon>
        <taxon>Pseudomonadati</taxon>
        <taxon>Pseudomonadota</taxon>
        <taxon>Gammaproteobacteria</taxon>
        <taxon>Vibrionales</taxon>
        <taxon>Vibrionaceae</taxon>
        <taxon>Vibrio</taxon>
    </lineage>
</organism>
<keyword evidence="3" id="KW-1185">Reference proteome</keyword>
<dbReference type="InterPro" id="IPR032790">
    <property type="entry name" value="GDE_C"/>
</dbReference>
<dbReference type="PANTHER" id="PTHR10569:SF2">
    <property type="entry name" value="GLYCOGEN DEBRANCHING ENZYME"/>
    <property type="match status" value="1"/>
</dbReference>
<dbReference type="PANTHER" id="PTHR10569">
    <property type="entry name" value="GLYCOGEN DEBRANCHING ENZYME"/>
    <property type="match status" value="1"/>
</dbReference>
<protein>
    <submittedName>
        <fullName evidence="2">Glycogen debranching protein</fullName>
    </submittedName>
</protein>
<dbReference type="SUPFAM" id="SSF48208">
    <property type="entry name" value="Six-hairpin glycosidases"/>
    <property type="match status" value="1"/>
</dbReference>
<feature type="domain" description="Glycogen debranching enzyme C-terminal" evidence="1">
    <location>
        <begin position="404"/>
        <end position="760"/>
    </location>
</feature>
<dbReference type="RefSeq" id="WP_205158815.1">
    <property type="nucleotide sequence ID" value="NZ_JAFEUM010000004.1"/>
</dbReference>
<accession>A0ABS2HKK9</accession>
<dbReference type="InterPro" id="IPR013783">
    <property type="entry name" value="Ig-like_fold"/>
</dbReference>
<dbReference type="Gene3D" id="2.60.40.10">
    <property type="entry name" value="Immunoglobulins"/>
    <property type="match status" value="1"/>
</dbReference>
<proteinExistence type="predicted"/>
<dbReference type="InterPro" id="IPR012341">
    <property type="entry name" value="6hp_glycosidase-like_sf"/>
</dbReference>
<sequence>MTNQPVLYVKGTFNGWGLDTPLTQNGNGQLEAEIVLSADEHQFKITDHDGSDEWTLTAHPTQRTTLTVDQAQPLIASQGIGNDLCFIPPETQRFQVLVTLSEKPSLTIIKATTGDEATRRLISKTVSVPTSQPTLLRSAPHALAADSLFDAIAIERTETFPFVFGDNVDGYYEGKTHSLSDGGRYRHHQGWYLGTFASLVNGQYNDRSSAHAATLQAFGLQHHYSKTDSRDCISIVAGQRMAILSVESSQPAQLGVLPELNVALAHSKVEVIGDVLLYSLDKSVCPEGCPQYIAISTSESARFEEQTTQNIGKLEFAPSLSASNVALLIHTVNPTQSLSVYLCFEHQRDVALQRAQEAQTQHALRGFQQSQYDFLVSNYLWSDDDEYNQAVMWARLSSRMFVSHEFGTGIWAGLPWFKDCWGRDTFIALPGTSLINGKLEEAKAIIENFAQMQLDDSQSVNHGRIPNRVTSKTNIIYNTTDGTPWMIREIMEYINYSGDMAFASKMFPVMQRFIEGVETHYLDDDKLLKHRHPDTWMDAKIAGQVPWSPRGPKANDIQALWYEALICGAQLAELCGQTDIQQHWLSLSEQVKRSFHTKFWDGQTKQLADRLEENDLADYSLRPNQLMTLTIPQNPLLAADIGQHMLRNCVKGLLFPWGICSLEQSHNDFHPYHDGRDEYHKDAAYHNGTIWGWNAGFTISALLKFRQTELAYQLSKNLAKQILTMGHLGTMSENLDAFQKDPNRLSETGTYSQAWSVSEYARNAQQDYLGFTPKLSQNHIIFRPKIPEQWQEFNARIPFGMGSALFVKYQKVGNSFSYSISCENPPRGLSLYLEIEHQHQCLSLQCDIEQTPLLDCHFDGCNGWDVNVEPSKWSVLSSASYPILDELSFAQPDWTRQHSALLEKDYLLKKRESEGLSIDKD</sequence>
<evidence type="ECO:0000259" key="1">
    <source>
        <dbReference type="Pfam" id="PF06202"/>
    </source>
</evidence>